<feature type="domain" description="Nucleotidyl transferase" evidence="1">
    <location>
        <begin position="2"/>
        <end position="223"/>
    </location>
</feature>
<dbReference type="RefSeq" id="WP_347690126.1">
    <property type="nucleotide sequence ID" value="NZ_JBDPZN010000003.1"/>
</dbReference>
<dbReference type="InterPro" id="IPR005835">
    <property type="entry name" value="NTP_transferase_dom"/>
</dbReference>
<dbReference type="Gene3D" id="3.90.550.10">
    <property type="entry name" value="Spore Coat Polysaccharide Biosynthesis Protein SpsA, Chain A"/>
    <property type="match status" value="1"/>
</dbReference>
<dbReference type="GO" id="GO:0016779">
    <property type="term" value="F:nucleotidyltransferase activity"/>
    <property type="evidence" value="ECO:0007669"/>
    <property type="project" value="UniProtKB-KW"/>
</dbReference>
<dbReference type="EC" id="2.7.7.99" evidence="2"/>
<dbReference type="SUPFAM" id="SSF53448">
    <property type="entry name" value="Nucleotide-diphospho-sugar transferases"/>
    <property type="match status" value="1"/>
</dbReference>
<dbReference type="CDD" id="cd06422">
    <property type="entry name" value="NTP_transferase_like_1"/>
    <property type="match status" value="1"/>
</dbReference>
<dbReference type="PANTHER" id="PTHR22572">
    <property type="entry name" value="SUGAR-1-PHOSPHATE GUANYL TRANSFERASE"/>
    <property type="match status" value="1"/>
</dbReference>
<keyword evidence="2" id="KW-0548">Nucleotidyltransferase</keyword>
<proteinExistence type="predicted"/>
<dbReference type="InterPro" id="IPR054790">
    <property type="entry name" value="MurU"/>
</dbReference>
<reference evidence="2 3" key="1">
    <citation type="submission" date="2024-05" db="EMBL/GenBank/DDBJ databases">
        <title>Genome sequencing of Marine Estuary Bacteria, Shewanella vesiculosa and S. baltica, and Pseudomonas syringae.</title>
        <authorList>
            <person name="Gurung A."/>
            <person name="Maclea K.S."/>
        </authorList>
    </citation>
    <scope>NUCLEOTIDE SEQUENCE [LARGE SCALE GENOMIC DNA]</scope>
    <source>
        <strain evidence="2 3">1A</strain>
    </source>
</reference>
<keyword evidence="2" id="KW-0808">Transferase</keyword>
<dbReference type="Proteomes" id="UP001477278">
    <property type="component" value="Unassembled WGS sequence"/>
</dbReference>
<dbReference type="EMBL" id="JBDPZN010000003">
    <property type="protein sequence ID" value="MEO3682555.1"/>
    <property type="molecule type" value="Genomic_DNA"/>
</dbReference>
<gene>
    <name evidence="2" type="primary">murU</name>
    <name evidence="2" type="ORF">ABHN84_09690</name>
</gene>
<sequence length="227" mass="25103">MKAMILAAGRGERLRPLTDSLPKPLVSVAGKPLIEYHIEKLALLGVSDIVINQAWLGHKLPEILGDGSRWGVQIRYSDETTALETAGGIKHALPLLGDEPFLVINGDIFIDYLPDVSLAYRKVIQAEADAFLWLVDNPAHHPQGDFAIDVNGQLTVDDEPKLTFAGLGIYHPRLFINLPEGKQALGPVLKQSMSQQRIQGVHFKAYWCDVGTIERLEQLQSRLLAQD</sequence>
<dbReference type="InterPro" id="IPR050486">
    <property type="entry name" value="Mannose-1P_guanyltransferase"/>
</dbReference>
<dbReference type="Pfam" id="PF00483">
    <property type="entry name" value="NTP_transferase"/>
    <property type="match status" value="1"/>
</dbReference>
<keyword evidence="3" id="KW-1185">Reference proteome</keyword>
<comment type="caution">
    <text evidence="2">The sequence shown here is derived from an EMBL/GenBank/DDBJ whole genome shotgun (WGS) entry which is preliminary data.</text>
</comment>
<evidence type="ECO:0000313" key="2">
    <source>
        <dbReference type="EMBL" id="MEO3682555.1"/>
    </source>
</evidence>
<dbReference type="InterPro" id="IPR029044">
    <property type="entry name" value="Nucleotide-diphossugar_trans"/>
</dbReference>
<evidence type="ECO:0000259" key="1">
    <source>
        <dbReference type="Pfam" id="PF00483"/>
    </source>
</evidence>
<dbReference type="NCBIfam" id="NF045761">
    <property type="entry name" value="NAMPUrTaseMurU"/>
    <property type="match status" value="1"/>
</dbReference>
<protein>
    <submittedName>
        <fullName evidence="2">N-acetylmuramate alpha-1-phosphate uridylyltransferase MurU</fullName>
        <ecNumber evidence="2">2.7.7.99</ecNumber>
    </submittedName>
</protein>
<name>A0ABV0FNZ6_9GAMM</name>
<evidence type="ECO:0000313" key="3">
    <source>
        <dbReference type="Proteomes" id="UP001477278"/>
    </source>
</evidence>
<organism evidence="2 3">
    <name type="scientific">Shewanella vesiculosa</name>
    <dbReference type="NCBI Taxonomy" id="518738"/>
    <lineage>
        <taxon>Bacteria</taxon>
        <taxon>Pseudomonadati</taxon>
        <taxon>Pseudomonadota</taxon>
        <taxon>Gammaproteobacteria</taxon>
        <taxon>Alteromonadales</taxon>
        <taxon>Shewanellaceae</taxon>
        <taxon>Shewanella</taxon>
    </lineage>
</organism>
<accession>A0ABV0FNZ6</accession>